<dbReference type="PANTHER" id="PTHR12129:SF17">
    <property type="entry name" value="HEPARAN SULFATE 2-O-SULFOTRANSFERASE 1"/>
    <property type="match status" value="1"/>
</dbReference>
<proteinExistence type="inferred from homology"/>
<keyword evidence="8" id="KW-0472">Membrane</keyword>
<accession>A0A1I8G4W3</accession>
<dbReference type="Pfam" id="PF03567">
    <property type="entry name" value="Sulfotransfer_2"/>
    <property type="match status" value="1"/>
</dbReference>
<keyword evidence="11" id="KW-1185">Reference proteome</keyword>
<dbReference type="SUPFAM" id="SSF52540">
    <property type="entry name" value="P-loop containing nucleoside triphosphate hydrolases"/>
    <property type="match status" value="1"/>
</dbReference>
<keyword evidence="3" id="KW-0808">Transferase</keyword>
<comment type="similarity">
    <text evidence="2">Belongs to the sulfotransferase 3 family.</text>
</comment>
<evidence type="ECO:0000256" key="4">
    <source>
        <dbReference type="ARBA" id="ARBA00022692"/>
    </source>
</evidence>
<keyword evidence="9" id="KW-1015">Disulfide bond</keyword>
<evidence type="ECO:0000256" key="3">
    <source>
        <dbReference type="ARBA" id="ARBA00022679"/>
    </source>
</evidence>
<dbReference type="InterPro" id="IPR027417">
    <property type="entry name" value="P-loop_NTPase"/>
</dbReference>
<dbReference type="GO" id="GO:0004394">
    <property type="term" value="F:heparan sulfate 2-sulfotransferase activity"/>
    <property type="evidence" value="ECO:0007669"/>
    <property type="project" value="UniProtKB-ARBA"/>
</dbReference>
<dbReference type="PANTHER" id="PTHR12129">
    <property type="entry name" value="HEPARAN SULFATE 2-O-SULFOTRANSFERASE"/>
    <property type="match status" value="1"/>
</dbReference>
<dbReference type="WBParaSite" id="maker-uti_cns_0000850-snap-gene-0.6-mRNA-1">
    <property type="protein sequence ID" value="maker-uti_cns_0000850-snap-gene-0.6-mRNA-1"/>
    <property type="gene ID" value="maker-uti_cns_0000850-snap-gene-0.6"/>
</dbReference>
<sequence>MPSMVRFCSFVWRQRWPVAAVCLLCLLLIVTLSRTRLDEQLQSQPQSQPHQVAQTFNSPIQQSKSSIPSLIVYNRVPKTGSTSFVNMVYDLCWSNQIHVIHISTSRNQHVLTLANQAALVHNLTGWREMQPMMVHGHVAYLDFGRLGSPLQPLHINIIRDPLERLISYFYFLRFGDDYRPHLVRKRMRNKRTQQMTFDQCVEQGHKDCSEKSLWLQVPFFCGHDAHCWQPGNREALEQAKRNLVDKYFLVGITEELGDFIILLESALPRFFRGLTAAYRSREKSHLRRTSHKVPPSQATIDKLKKTPAWKLEQEFYDFAKRQFHYARNRAFTKHGDGSAPDGADLLEWREQRFVYEKVRPKRPFFEQAAAPAAPAGPVDEGVESNSENDDKKTKRRSD</sequence>
<dbReference type="AlphaFoldDB" id="A0A1I8G4W3"/>
<dbReference type="OrthoDB" id="10019582at2759"/>
<evidence type="ECO:0000256" key="2">
    <source>
        <dbReference type="ARBA" id="ARBA00010569"/>
    </source>
</evidence>
<organism evidence="11 12">
    <name type="scientific">Macrostomum lignano</name>
    <dbReference type="NCBI Taxonomy" id="282301"/>
    <lineage>
        <taxon>Eukaryota</taxon>
        <taxon>Metazoa</taxon>
        <taxon>Spiralia</taxon>
        <taxon>Lophotrochozoa</taxon>
        <taxon>Platyhelminthes</taxon>
        <taxon>Rhabditophora</taxon>
        <taxon>Macrostomorpha</taxon>
        <taxon>Macrostomida</taxon>
        <taxon>Macrostomidae</taxon>
        <taxon>Macrostomum</taxon>
    </lineage>
</organism>
<protein>
    <submittedName>
        <fullName evidence="12">Sulfotransfer_1 domain-containing protein</fullName>
    </submittedName>
</protein>
<evidence type="ECO:0000256" key="9">
    <source>
        <dbReference type="ARBA" id="ARBA00023157"/>
    </source>
</evidence>
<dbReference type="GO" id="GO:0000139">
    <property type="term" value="C:Golgi membrane"/>
    <property type="evidence" value="ECO:0007669"/>
    <property type="project" value="UniProtKB-SubCell"/>
</dbReference>
<evidence type="ECO:0000256" key="10">
    <source>
        <dbReference type="ARBA" id="ARBA00023180"/>
    </source>
</evidence>
<dbReference type="InterPro" id="IPR005331">
    <property type="entry name" value="Sulfotransferase"/>
</dbReference>
<keyword evidence="4" id="KW-0812">Transmembrane</keyword>
<dbReference type="GO" id="GO:0009101">
    <property type="term" value="P:glycoprotein biosynthetic process"/>
    <property type="evidence" value="ECO:0007669"/>
    <property type="project" value="UniProtKB-ARBA"/>
</dbReference>
<comment type="subcellular location">
    <subcellularLocation>
        <location evidence="1">Golgi apparatus membrane</location>
        <topology evidence="1">Single-pass type II membrane protein</topology>
    </subcellularLocation>
</comment>
<keyword evidence="10" id="KW-0325">Glycoprotein</keyword>
<keyword evidence="7" id="KW-0333">Golgi apparatus</keyword>
<evidence type="ECO:0000313" key="11">
    <source>
        <dbReference type="Proteomes" id="UP000095280"/>
    </source>
</evidence>
<keyword evidence="6" id="KW-1133">Transmembrane helix</keyword>
<evidence type="ECO:0000256" key="1">
    <source>
        <dbReference type="ARBA" id="ARBA00004323"/>
    </source>
</evidence>
<evidence type="ECO:0000256" key="7">
    <source>
        <dbReference type="ARBA" id="ARBA00023034"/>
    </source>
</evidence>
<dbReference type="Proteomes" id="UP000095280">
    <property type="component" value="Unplaced"/>
</dbReference>
<evidence type="ECO:0000256" key="5">
    <source>
        <dbReference type="ARBA" id="ARBA00022968"/>
    </source>
</evidence>
<evidence type="ECO:0000313" key="12">
    <source>
        <dbReference type="WBParaSite" id="maker-uti_cns_0000850-snap-gene-0.6-mRNA-1"/>
    </source>
</evidence>
<dbReference type="Gene3D" id="3.40.50.300">
    <property type="entry name" value="P-loop containing nucleotide triphosphate hydrolases"/>
    <property type="match status" value="1"/>
</dbReference>
<keyword evidence="5" id="KW-0735">Signal-anchor</keyword>
<dbReference type="InterPro" id="IPR007734">
    <property type="entry name" value="Heparan_SO4_2-O-STrfase"/>
</dbReference>
<evidence type="ECO:0000256" key="8">
    <source>
        <dbReference type="ARBA" id="ARBA00023136"/>
    </source>
</evidence>
<evidence type="ECO:0000256" key="6">
    <source>
        <dbReference type="ARBA" id="ARBA00022989"/>
    </source>
</evidence>
<reference evidence="12" key="1">
    <citation type="submission" date="2016-11" db="UniProtKB">
        <authorList>
            <consortium name="WormBaseParasite"/>
        </authorList>
    </citation>
    <scope>IDENTIFICATION</scope>
</reference>
<dbReference type="STRING" id="282301.A0A1I8G4W3"/>
<name>A0A1I8G4W3_9PLAT</name>
<dbReference type="FunFam" id="3.40.50.300:FF:001418">
    <property type="entry name" value="Heparan sulfate 2-o-sulfotransferase"/>
    <property type="match status" value="1"/>
</dbReference>